<dbReference type="InterPro" id="IPR045262">
    <property type="entry name" value="STP/PLT_plant"/>
</dbReference>
<comment type="similarity">
    <text evidence="2">Belongs to the major facilitator superfamily. Sugar transporter (TC 2.A.1.1) family.</text>
</comment>
<dbReference type="Gene3D" id="1.20.1250.20">
    <property type="entry name" value="MFS general substrate transporter like domains"/>
    <property type="match status" value="1"/>
</dbReference>
<keyword evidence="5 10" id="KW-0812">Transmembrane</keyword>
<dbReference type="GO" id="GO:0015293">
    <property type="term" value="F:symporter activity"/>
    <property type="evidence" value="ECO:0007669"/>
    <property type="project" value="UniProtKB-KW"/>
</dbReference>
<dbReference type="InterPro" id="IPR036259">
    <property type="entry name" value="MFS_trans_sf"/>
</dbReference>
<dbReference type="EMBL" id="JBCNJP010000010">
    <property type="protein sequence ID" value="KAK9072935.1"/>
    <property type="molecule type" value="Genomic_DNA"/>
</dbReference>
<protein>
    <recommendedName>
        <fullName evidence="11">Major facilitator superfamily (MFS) profile domain-containing protein</fullName>
    </recommendedName>
</protein>
<dbReference type="InterPro" id="IPR005828">
    <property type="entry name" value="MFS_sugar_transport-like"/>
</dbReference>
<evidence type="ECO:0000256" key="6">
    <source>
        <dbReference type="ARBA" id="ARBA00022847"/>
    </source>
</evidence>
<dbReference type="GO" id="GO:0016020">
    <property type="term" value="C:membrane"/>
    <property type="evidence" value="ECO:0007669"/>
    <property type="project" value="UniProtKB-SubCell"/>
</dbReference>
<evidence type="ECO:0000256" key="1">
    <source>
        <dbReference type="ARBA" id="ARBA00004141"/>
    </source>
</evidence>
<evidence type="ECO:0000256" key="5">
    <source>
        <dbReference type="ARBA" id="ARBA00022692"/>
    </source>
</evidence>
<proteinExistence type="inferred from homology"/>
<organism evidence="12 13">
    <name type="scientific">Deinandra increscens subsp. villosa</name>
    <dbReference type="NCBI Taxonomy" id="3103831"/>
    <lineage>
        <taxon>Eukaryota</taxon>
        <taxon>Viridiplantae</taxon>
        <taxon>Streptophyta</taxon>
        <taxon>Embryophyta</taxon>
        <taxon>Tracheophyta</taxon>
        <taxon>Spermatophyta</taxon>
        <taxon>Magnoliopsida</taxon>
        <taxon>eudicotyledons</taxon>
        <taxon>Gunneridae</taxon>
        <taxon>Pentapetalae</taxon>
        <taxon>asterids</taxon>
        <taxon>campanulids</taxon>
        <taxon>Asterales</taxon>
        <taxon>Asteraceae</taxon>
        <taxon>Asteroideae</taxon>
        <taxon>Heliantheae alliance</taxon>
        <taxon>Madieae</taxon>
        <taxon>Madiinae</taxon>
        <taxon>Deinandra</taxon>
    </lineage>
</organism>
<reference evidence="12 13" key="1">
    <citation type="submission" date="2024-04" db="EMBL/GenBank/DDBJ databases">
        <title>The reference genome of an endangered Asteraceae, Deinandra increscens subsp. villosa, native to the Central Coast of California.</title>
        <authorList>
            <person name="Guilliams M."/>
            <person name="Hasenstab-Lehman K."/>
            <person name="Meyer R."/>
            <person name="Mcevoy S."/>
        </authorList>
    </citation>
    <scope>NUCLEOTIDE SEQUENCE [LARGE SCALE GENOMIC DNA]</scope>
    <source>
        <tissue evidence="12">Leaf</tissue>
    </source>
</reference>
<keyword evidence="6" id="KW-0769">Symport</keyword>
<feature type="transmembrane region" description="Helical" evidence="10">
    <location>
        <begin position="200"/>
        <end position="224"/>
    </location>
</feature>
<dbReference type="Pfam" id="PF00083">
    <property type="entry name" value="Sugar_tr"/>
    <property type="match status" value="1"/>
</dbReference>
<dbReference type="InterPro" id="IPR005829">
    <property type="entry name" value="Sugar_transporter_CS"/>
</dbReference>
<dbReference type="PANTHER" id="PTHR23500">
    <property type="entry name" value="SOLUTE CARRIER FAMILY 2, FACILITATED GLUCOSE TRANSPORTER"/>
    <property type="match status" value="1"/>
</dbReference>
<comment type="subcellular location">
    <subcellularLocation>
        <location evidence="1">Membrane</location>
        <topology evidence="1">Multi-pass membrane protein</topology>
    </subcellularLocation>
</comment>
<evidence type="ECO:0000256" key="8">
    <source>
        <dbReference type="ARBA" id="ARBA00023136"/>
    </source>
</evidence>
<dbReference type="PROSITE" id="PS50850">
    <property type="entry name" value="MFS"/>
    <property type="match status" value="1"/>
</dbReference>
<accession>A0AAP0DH16</accession>
<evidence type="ECO:0000313" key="13">
    <source>
        <dbReference type="Proteomes" id="UP001408789"/>
    </source>
</evidence>
<dbReference type="SUPFAM" id="SSF103473">
    <property type="entry name" value="MFS general substrate transporter"/>
    <property type="match status" value="1"/>
</dbReference>
<dbReference type="PRINTS" id="PR00171">
    <property type="entry name" value="SUGRTRNSPORT"/>
</dbReference>
<keyword evidence="3" id="KW-0813">Transport</keyword>
<name>A0AAP0DH16_9ASTR</name>
<gene>
    <name evidence="12" type="ORF">SSX86_009371</name>
</gene>
<evidence type="ECO:0000256" key="3">
    <source>
        <dbReference type="ARBA" id="ARBA00022448"/>
    </source>
</evidence>
<feature type="transmembrane region" description="Helical" evidence="10">
    <location>
        <begin position="171"/>
        <end position="194"/>
    </location>
</feature>
<comment type="caution">
    <text evidence="12">The sequence shown here is derived from an EMBL/GenBank/DDBJ whole genome shotgun (WGS) entry which is preliminary data.</text>
</comment>
<dbReference type="PANTHER" id="PTHR23500:SF601">
    <property type="entry name" value="MAJOR FACILITATOR, SUGAR TRANSPORTER, MAJOR FACILITATOR SUPERFAMILY"/>
    <property type="match status" value="1"/>
</dbReference>
<keyword evidence="13" id="KW-1185">Reference proteome</keyword>
<keyword evidence="4" id="KW-0762">Sugar transport</keyword>
<keyword evidence="8 10" id="KW-0472">Membrane</keyword>
<feature type="transmembrane region" description="Helical" evidence="10">
    <location>
        <begin position="23"/>
        <end position="43"/>
    </location>
</feature>
<feature type="transmembrane region" description="Helical" evidence="10">
    <location>
        <begin position="112"/>
        <end position="131"/>
    </location>
</feature>
<dbReference type="PROSITE" id="PS00217">
    <property type="entry name" value="SUGAR_TRANSPORT_2"/>
    <property type="match status" value="1"/>
</dbReference>
<evidence type="ECO:0000256" key="4">
    <source>
        <dbReference type="ARBA" id="ARBA00022597"/>
    </source>
</evidence>
<feature type="transmembrane region" description="Helical" evidence="10">
    <location>
        <begin position="137"/>
        <end position="159"/>
    </location>
</feature>
<dbReference type="AlphaFoldDB" id="A0AAP0DH16"/>
<feature type="transmembrane region" description="Helical" evidence="10">
    <location>
        <begin position="83"/>
        <end position="105"/>
    </location>
</feature>
<evidence type="ECO:0000313" key="12">
    <source>
        <dbReference type="EMBL" id="KAK9072935.1"/>
    </source>
</evidence>
<dbReference type="InterPro" id="IPR020846">
    <property type="entry name" value="MFS_dom"/>
</dbReference>
<keyword evidence="7 10" id="KW-1133">Transmembrane helix</keyword>
<dbReference type="InterPro" id="IPR003663">
    <property type="entry name" value="Sugar/inositol_transpt"/>
</dbReference>
<evidence type="ECO:0000256" key="9">
    <source>
        <dbReference type="ARBA" id="ARBA00044504"/>
    </source>
</evidence>
<evidence type="ECO:0000256" key="10">
    <source>
        <dbReference type="SAM" id="Phobius"/>
    </source>
</evidence>
<evidence type="ECO:0000256" key="7">
    <source>
        <dbReference type="ARBA" id="ARBA00022989"/>
    </source>
</evidence>
<evidence type="ECO:0000256" key="2">
    <source>
        <dbReference type="ARBA" id="ARBA00010992"/>
    </source>
</evidence>
<evidence type="ECO:0000259" key="11">
    <source>
        <dbReference type="PROSITE" id="PS50850"/>
    </source>
</evidence>
<sequence>MAGGGVISSGNSKAYPGGLTCKVLITCLVAACGGLIFGYDIGISGGVTSMSPFLKEFFPEVYKKESEIKPSSNQYCKFNSTTLTMFTSSLYLAALLASCVASCVTKSCGRKISMLVGGITFCIGALFNGFAQTVWMLIVGRILLGVGIGFANQSVPLYLSEVAPYKYRGACNVLFQLSITIGILVANAVNYGFAQIKGGWGWRLSLGGAIVPAIIFIAGSLTLADTPNSLIQRGKLEEAKQRLLKIRGVENVDEEFNDMVEASEQSKKIRSPWFNLLKRKV</sequence>
<dbReference type="Proteomes" id="UP001408789">
    <property type="component" value="Unassembled WGS sequence"/>
</dbReference>
<feature type="domain" description="Major facilitator superfamily (MFS) profile" evidence="11">
    <location>
        <begin position="26"/>
        <end position="281"/>
    </location>
</feature>
<comment type="similarity">
    <text evidence="9">Belongs to the major facilitator superfamily. Phosphate:H(+) symporter (TC 2.A.1.9) family.</text>
</comment>
<dbReference type="GO" id="GO:0015144">
    <property type="term" value="F:carbohydrate transmembrane transporter activity"/>
    <property type="evidence" value="ECO:0007669"/>
    <property type="project" value="InterPro"/>
</dbReference>